<reference evidence="1" key="1">
    <citation type="submission" date="2020-08" db="EMBL/GenBank/DDBJ databases">
        <title>Genome public.</title>
        <authorList>
            <person name="Liu C."/>
            <person name="Sun Q."/>
        </authorList>
    </citation>
    <scope>NUCLEOTIDE SEQUENCE</scope>
    <source>
        <strain evidence="1">NSJ-12</strain>
    </source>
</reference>
<accession>A0A926EMW4</accession>
<sequence>MVNIEIDKVAYKMATRKLAHIPKGINKATKNAINRTVSATNKFIHTELKDTYTVKVSEIKHGLEKENATISKLSGKVVASGPVLRASGFKNDTSIPKEYVVSIKRRGKRALPEQAFVAKMPKNNGKQRRQHKGIFIRKGKERLGIRELTGPSIPGMASSKPIRGKVTKVMYKKFNERFDHEVNYLLSKK</sequence>
<protein>
    <recommendedName>
        <fullName evidence="3">Prophage minor tail protein Z (GPZ)</fullName>
    </recommendedName>
</protein>
<dbReference type="RefSeq" id="WP_249334028.1">
    <property type="nucleotide sequence ID" value="NZ_JACRSY010000041.1"/>
</dbReference>
<evidence type="ECO:0000313" key="1">
    <source>
        <dbReference type="EMBL" id="MBC8581217.1"/>
    </source>
</evidence>
<name>A0A926EMW4_9FIRM</name>
<dbReference type="EMBL" id="JACRSY010000041">
    <property type="protein sequence ID" value="MBC8581217.1"/>
    <property type="molecule type" value="Genomic_DNA"/>
</dbReference>
<proteinExistence type="predicted"/>
<dbReference type="Proteomes" id="UP000655830">
    <property type="component" value="Unassembled WGS sequence"/>
</dbReference>
<keyword evidence="2" id="KW-1185">Reference proteome</keyword>
<gene>
    <name evidence="1" type="ORF">H8718_17055</name>
</gene>
<evidence type="ECO:0000313" key="2">
    <source>
        <dbReference type="Proteomes" id="UP000655830"/>
    </source>
</evidence>
<evidence type="ECO:0008006" key="3">
    <source>
        <dbReference type="Google" id="ProtNLM"/>
    </source>
</evidence>
<organism evidence="1 2">
    <name type="scientific">Zhenhengia yiwuensis</name>
    <dbReference type="NCBI Taxonomy" id="2763666"/>
    <lineage>
        <taxon>Bacteria</taxon>
        <taxon>Bacillati</taxon>
        <taxon>Bacillota</taxon>
        <taxon>Clostridia</taxon>
        <taxon>Lachnospirales</taxon>
        <taxon>Lachnospiraceae</taxon>
        <taxon>Zhenhengia</taxon>
    </lineage>
</organism>
<comment type="caution">
    <text evidence="1">The sequence shown here is derived from an EMBL/GenBank/DDBJ whole genome shotgun (WGS) entry which is preliminary data.</text>
</comment>
<dbReference type="AlphaFoldDB" id="A0A926EMW4"/>